<proteinExistence type="predicted"/>
<dbReference type="EMBL" id="MHKN01000022">
    <property type="protein sequence ID" value="OGY92193.1"/>
    <property type="molecule type" value="Genomic_DNA"/>
</dbReference>
<comment type="caution">
    <text evidence="3">The sequence shown here is derived from an EMBL/GenBank/DDBJ whole genome shotgun (WGS) entry which is preliminary data.</text>
</comment>
<evidence type="ECO:0000313" key="3">
    <source>
        <dbReference type="EMBL" id="OGY92193.1"/>
    </source>
</evidence>
<protein>
    <recommendedName>
        <fullName evidence="5">CARDB domain-containing protein</fullName>
    </recommendedName>
</protein>
<evidence type="ECO:0008006" key="5">
    <source>
        <dbReference type="Google" id="ProtNLM"/>
    </source>
</evidence>
<organism evidence="3 4">
    <name type="scientific">Candidatus Komeilibacteria bacterium RIFCSPLOWO2_01_FULL_53_11</name>
    <dbReference type="NCBI Taxonomy" id="1798552"/>
    <lineage>
        <taxon>Bacteria</taxon>
        <taxon>Candidatus Komeiliibacteriota</taxon>
    </lineage>
</organism>
<evidence type="ECO:0000256" key="1">
    <source>
        <dbReference type="SAM" id="MobiDB-lite"/>
    </source>
</evidence>
<evidence type="ECO:0000256" key="2">
    <source>
        <dbReference type="SAM" id="SignalP"/>
    </source>
</evidence>
<dbReference type="Proteomes" id="UP000177349">
    <property type="component" value="Unassembled WGS sequence"/>
</dbReference>
<sequence length="503" mass="53751">MKYRFVLGMCILSALLIVAGDASAQLVRPDLIIEGIRVVPLQPTVGQPVTITILGRFEGQSARTNTEGFQYVTHRISGFFYDNGVTSEPRPSPANPLQPGSTFEYVYGGSFSTSGTHEIFFEIDEQDLLPEASESNNTVRKIVTVPGAYELPNLTLPSMSASPNAIVAGDPVTITVSGAYAGVYDLLSDQGLTSLGHVFEDFTPTSSSSPAVMPLPTEQSPLHTGGAFTYTFTGSFGSAGAKTLTATLDTNNDLHESAETDNAVTRAVNVAAPTSDTNPPGDDIAPDGETPEDTGSVSQDEWTEQERGLVSGVDATLAQRLRGQILLQVEEHGEAWYVRPDDNEKYYMSDGGVAYQMLRAFGLGITNADLAKIPVGLETRFADTDSDGDGLPDKLEEGLATYPADSDSDDDGVSDGTEVLANSTNPSGTGKLTTDSALVNRLKGSILLQVQSRGEAWYVHPVDGKRYYMKNGDAAYQIMRFLSLGITNTDLRRIAVGAFMPVQ</sequence>
<name>A0A1G2BSQ2_9BACT</name>
<accession>A0A1G2BSQ2</accession>
<dbReference type="InterPro" id="IPR013783">
    <property type="entry name" value="Ig-like_fold"/>
</dbReference>
<reference evidence="3 4" key="1">
    <citation type="journal article" date="2016" name="Nat. Commun.">
        <title>Thousands of microbial genomes shed light on interconnected biogeochemical processes in an aquifer system.</title>
        <authorList>
            <person name="Anantharaman K."/>
            <person name="Brown C.T."/>
            <person name="Hug L.A."/>
            <person name="Sharon I."/>
            <person name="Castelle C.J."/>
            <person name="Probst A.J."/>
            <person name="Thomas B.C."/>
            <person name="Singh A."/>
            <person name="Wilkins M.J."/>
            <person name="Karaoz U."/>
            <person name="Brodie E.L."/>
            <person name="Williams K.H."/>
            <person name="Hubbard S.S."/>
            <person name="Banfield J.F."/>
        </authorList>
    </citation>
    <scope>NUCLEOTIDE SEQUENCE [LARGE SCALE GENOMIC DNA]</scope>
</reference>
<keyword evidence="2" id="KW-0732">Signal</keyword>
<feature type="chain" id="PRO_5009582152" description="CARDB domain-containing protein" evidence="2">
    <location>
        <begin position="25"/>
        <end position="503"/>
    </location>
</feature>
<dbReference type="AlphaFoldDB" id="A0A1G2BSQ2"/>
<feature type="region of interest" description="Disordered" evidence="1">
    <location>
        <begin position="271"/>
        <end position="308"/>
    </location>
</feature>
<gene>
    <name evidence="3" type="ORF">A3B31_00725</name>
</gene>
<feature type="region of interest" description="Disordered" evidence="1">
    <location>
        <begin position="402"/>
        <end position="433"/>
    </location>
</feature>
<evidence type="ECO:0000313" key="4">
    <source>
        <dbReference type="Proteomes" id="UP000177349"/>
    </source>
</evidence>
<feature type="signal peptide" evidence="2">
    <location>
        <begin position="1"/>
        <end position="24"/>
    </location>
</feature>
<dbReference type="Gene3D" id="2.60.40.10">
    <property type="entry name" value="Immunoglobulins"/>
    <property type="match status" value="2"/>
</dbReference>
<feature type="compositionally biased region" description="Polar residues" evidence="1">
    <location>
        <begin position="420"/>
        <end position="433"/>
    </location>
</feature>